<dbReference type="GO" id="GO:0016887">
    <property type="term" value="F:ATP hydrolysis activity"/>
    <property type="evidence" value="ECO:0007669"/>
    <property type="project" value="InterPro"/>
</dbReference>
<dbReference type="InterPro" id="IPR001611">
    <property type="entry name" value="Leu-rich_rpt"/>
</dbReference>
<gene>
    <name evidence="3" type="ORF">MCOR_13687</name>
</gene>
<evidence type="ECO:0000256" key="1">
    <source>
        <dbReference type="PROSITE-ProRule" id="PRU00409"/>
    </source>
</evidence>
<dbReference type="Gene3D" id="3.30.470.20">
    <property type="entry name" value="ATP-grasp fold, B domain"/>
    <property type="match status" value="1"/>
</dbReference>
<dbReference type="Proteomes" id="UP000507470">
    <property type="component" value="Unassembled WGS sequence"/>
</dbReference>
<dbReference type="GO" id="GO:0035499">
    <property type="term" value="P:carnosine biosynthetic process"/>
    <property type="evidence" value="ECO:0007669"/>
    <property type="project" value="InterPro"/>
</dbReference>
<organism evidence="3 4">
    <name type="scientific">Mytilus coruscus</name>
    <name type="common">Sea mussel</name>
    <dbReference type="NCBI Taxonomy" id="42192"/>
    <lineage>
        <taxon>Eukaryota</taxon>
        <taxon>Metazoa</taxon>
        <taxon>Spiralia</taxon>
        <taxon>Lophotrochozoa</taxon>
        <taxon>Mollusca</taxon>
        <taxon>Bivalvia</taxon>
        <taxon>Autobranchia</taxon>
        <taxon>Pteriomorphia</taxon>
        <taxon>Mytilida</taxon>
        <taxon>Mytiloidea</taxon>
        <taxon>Mytilidae</taxon>
        <taxon>Mytilinae</taxon>
        <taxon>Mytilus</taxon>
    </lineage>
</organism>
<dbReference type="SUPFAM" id="SSF52058">
    <property type="entry name" value="L domain-like"/>
    <property type="match status" value="1"/>
</dbReference>
<protein>
    <submittedName>
        <fullName evidence="3">CRNS1</fullName>
        <ecNumber evidence="3">6.3.2.11</ecNumber>
    </submittedName>
</protein>
<evidence type="ECO:0000313" key="4">
    <source>
        <dbReference type="Proteomes" id="UP000507470"/>
    </source>
</evidence>
<name>A0A6J8B5R1_MYTCO</name>
<accession>A0A6J8B5R1</accession>
<keyword evidence="3" id="KW-0436">Ligase</keyword>
<dbReference type="Gene3D" id="3.40.50.20">
    <property type="match status" value="1"/>
</dbReference>
<feature type="domain" description="ATP-grasp" evidence="2">
    <location>
        <begin position="408"/>
        <end position="613"/>
    </location>
</feature>
<evidence type="ECO:0000259" key="2">
    <source>
        <dbReference type="PROSITE" id="PS50975"/>
    </source>
</evidence>
<evidence type="ECO:0000313" key="3">
    <source>
        <dbReference type="EMBL" id="CAC5377367.1"/>
    </source>
</evidence>
<dbReference type="InterPro" id="IPR011761">
    <property type="entry name" value="ATP-grasp"/>
</dbReference>
<keyword evidence="1" id="KW-0067">ATP-binding</keyword>
<dbReference type="Pfam" id="PF00560">
    <property type="entry name" value="LRR_1"/>
    <property type="match status" value="1"/>
</dbReference>
<reference evidence="3 4" key="1">
    <citation type="submission" date="2020-06" db="EMBL/GenBank/DDBJ databases">
        <authorList>
            <person name="Li R."/>
            <person name="Bekaert M."/>
        </authorList>
    </citation>
    <scope>NUCLEOTIDE SEQUENCE [LARGE SCALE GENOMIC DNA]</scope>
    <source>
        <strain evidence="4">wild</strain>
    </source>
</reference>
<dbReference type="InterPro" id="IPR031046">
    <property type="entry name" value="CARNS1"/>
</dbReference>
<proteinExistence type="predicted"/>
<dbReference type="InterPro" id="IPR032675">
    <property type="entry name" value="LRR_dom_sf"/>
</dbReference>
<dbReference type="Gene3D" id="3.80.10.10">
    <property type="entry name" value="Ribonuclease Inhibitor"/>
    <property type="match status" value="2"/>
</dbReference>
<sequence>MPNLRYLNLSGNRFSTVPGSEKLPLMLTHLNLSVNLMKKSFWKKPFEKIVFLIELDLHGNYLGANPTIFYKGIFDNLNKLQYLDISDNNFSRNKLEYPDEEFEKLTSLNNLTIDALEGRTPFGKGFFNLQNLTTLTSLPGRLEKITLDYFENVPQIQNLNVSLKRTQFINTSSGFYLKRIELGALNIKPLQNTSLEELYIDKNRLEMAEDFAATYLPKNLKILSLRVPAKTPDLLSYTEELPNNYDRALKLQNQSSVKNTMCYALVISMANTEQKFVQNDDSKRSNTEELSGKTILIIGTSGPGLQFLWKILQDLNIKVILVDPKEENHGRRFVEVFIHYNYLEDSIHRDENHANTIIRLLGHRKEQLSACISFDEDSMHLTAILCQKLGLIGIDPDVARTSQSKQLTYDALKDDLDTSKYSPLSFRIENVSDIVNTKGLLFPAILKPEYGSNSEGIMEVTSTDDCASKYTKLQSTFGKDWNVKGFSSAMVLMEYLPGISHHIEIVIFHGALLKALVSDMGPKLPGVFADTTTCFPTCLSDKLKGEIINASFDCCRKIGLDNGVYNVEMKLTNTGFKMVEINTRPGSYRRCAVFKTTNSIDLHVTNVLIKCGIKPKLQEVIMNYAVGCFLYSFAHLRQLRDQTVQRRISKLQQQNQILYIERSEIAECDNTFPKCFAHLVAIDKRSVQFAKQKLIDICTELNLSSDEYNIKHFTRYF</sequence>
<dbReference type="AlphaFoldDB" id="A0A6J8B5R1"/>
<dbReference type="OrthoDB" id="434648at2759"/>
<dbReference type="EMBL" id="CACVKT020002337">
    <property type="protein sequence ID" value="CAC5377367.1"/>
    <property type="molecule type" value="Genomic_DNA"/>
</dbReference>
<dbReference type="PANTHER" id="PTHR48066">
    <property type="entry name" value="CARNOSINE SYNTHASE 1"/>
    <property type="match status" value="1"/>
</dbReference>
<dbReference type="GO" id="GO:0046872">
    <property type="term" value="F:metal ion binding"/>
    <property type="evidence" value="ECO:0007669"/>
    <property type="project" value="InterPro"/>
</dbReference>
<dbReference type="GO" id="GO:0005524">
    <property type="term" value="F:ATP binding"/>
    <property type="evidence" value="ECO:0007669"/>
    <property type="project" value="UniProtKB-UniRule"/>
</dbReference>
<dbReference type="GO" id="GO:0047730">
    <property type="term" value="F:carnosine synthase activity"/>
    <property type="evidence" value="ECO:0007669"/>
    <property type="project" value="UniProtKB-EC"/>
</dbReference>
<dbReference type="PROSITE" id="PS50975">
    <property type="entry name" value="ATP_GRASP"/>
    <property type="match status" value="1"/>
</dbReference>
<dbReference type="PROSITE" id="PS51450">
    <property type="entry name" value="LRR"/>
    <property type="match status" value="1"/>
</dbReference>
<dbReference type="SUPFAM" id="SSF56059">
    <property type="entry name" value="Glutathione synthetase ATP-binding domain-like"/>
    <property type="match status" value="1"/>
</dbReference>
<dbReference type="EC" id="6.3.2.11" evidence="3"/>
<keyword evidence="1" id="KW-0547">Nucleotide-binding</keyword>
<dbReference type="PANTHER" id="PTHR48066:SF1">
    <property type="entry name" value="CARNOSINE SYNTHASE 1"/>
    <property type="match status" value="1"/>
</dbReference>
<keyword evidence="4" id="KW-1185">Reference proteome</keyword>